<dbReference type="OrthoDB" id="10266517at2759"/>
<dbReference type="InParanoid" id="E1ZT12"/>
<evidence type="ECO:0000313" key="4">
    <source>
        <dbReference type="Proteomes" id="UP000008141"/>
    </source>
</evidence>
<dbReference type="AlphaFoldDB" id="E1ZT12"/>
<dbReference type="InterPro" id="IPR013978">
    <property type="entry name" value="MEKHLA"/>
</dbReference>
<gene>
    <name evidence="3" type="ORF">CHLNCDRAFT_141518</name>
</gene>
<feature type="domain" description="MEKHLA" evidence="2">
    <location>
        <begin position="81"/>
        <end position="157"/>
    </location>
</feature>
<feature type="compositionally biased region" description="Gly residues" evidence="1">
    <location>
        <begin position="47"/>
        <end position="56"/>
    </location>
</feature>
<proteinExistence type="predicted"/>
<dbReference type="EMBL" id="GL433869">
    <property type="protein sequence ID" value="EFN51034.1"/>
    <property type="molecule type" value="Genomic_DNA"/>
</dbReference>
<accession>E1ZT12</accession>
<dbReference type="RefSeq" id="XP_005843136.1">
    <property type="nucleotide sequence ID" value="XM_005843074.1"/>
</dbReference>
<evidence type="ECO:0000256" key="1">
    <source>
        <dbReference type="SAM" id="MobiDB-lite"/>
    </source>
</evidence>
<name>E1ZT12_CHLVA</name>
<dbReference type="Pfam" id="PF08670">
    <property type="entry name" value="MEKHLA"/>
    <property type="match status" value="1"/>
</dbReference>
<organism evidence="4">
    <name type="scientific">Chlorella variabilis</name>
    <name type="common">Green alga</name>
    <dbReference type="NCBI Taxonomy" id="554065"/>
    <lineage>
        <taxon>Eukaryota</taxon>
        <taxon>Viridiplantae</taxon>
        <taxon>Chlorophyta</taxon>
        <taxon>core chlorophytes</taxon>
        <taxon>Trebouxiophyceae</taxon>
        <taxon>Chlorellales</taxon>
        <taxon>Chlorellaceae</taxon>
        <taxon>Chlorella clade</taxon>
        <taxon>Chlorella</taxon>
    </lineage>
</organism>
<feature type="compositionally biased region" description="Low complexity" evidence="1">
    <location>
        <begin position="11"/>
        <end position="30"/>
    </location>
</feature>
<evidence type="ECO:0000313" key="3">
    <source>
        <dbReference type="EMBL" id="EFN51034.1"/>
    </source>
</evidence>
<dbReference type="Proteomes" id="UP000008141">
    <property type="component" value="Unassembled WGS sequence"/>
</dbReference>
<dbReference type="GeneID" id="17350444"/>
<sequence length="166" mass="18049">MGTRVAGPAFAAGCRPSPAAAPAGRQQQQPRGRRQLHVAAAKKGGKKGGGGGGKKGAGSLMNPPKPAEPYLQNPVIMQNLLLVESHFRKTGRPIFSREIEISDVARELWEAPFAVLAHDIEEGEPNRFCYGNKAALRLFECTWEELVGTESTQSAEDVAEVGWRWW</sequence>
<reference evidence="3 4" key="1">
    <citation type="journal article" date="2010" name="Plant Cell">
        <title>The Chlorella variabilis NC64A genome reveals adaptation to photosymbiosis, coevolution with viruses, and cryptic sex.</title>
        <authorList>
            <person name="Blanc G."/>
            <person name="Duncan G."/>
            <person name="Agarkova I."/>
            <person name="Borodovsky M."/>
            <person name="Gurnon J."/>
            <person name="Kuo A."/>
            <person name="Lindquist E."/>
            <person name="Lucas S."/>
            <person name="Pangilinan J."/>
            <person name="Polle J."/>
            <person name="Salamov A."/>
            <person name="Terry A."/>
            <person name="Yamada T."/>
            <person name="Dunigan D.D."/>
            <person name="Grigoriev I.V."/>
            <person name="Claverie J.M."/>
            <person name="Van Etten J.L."/>
        </authorList>
    </citation>
    <scope>NUCLEOTIDE SEQUENCE [LARGE SCALE GENOMIC DNA]</scope>
    <source>
        <strain evidence="3 4">NC64A</strain>
    </source>
</reference>
<protein>
    <recommendedName>
        <fullName evidence="2">MEKHLA domain-containing protein</fullName>
    </recommendedName>
</protein>
<keyword evidence="4" id="KW-1185">Reference proteome</keyword>
<dbReference type="KEGG" id="cvr:CHLNCDRAFT_141518"/>
<feature type="region of interest" description="Disordered" evidence="1">
    <location>
        <begin position="1"/>
        <end position="66"/>
    </location>
</feature>
<evidence type="ECO:0000259" key="2">
    <source>
        <dbReference type="Pfam" id="PF08670"/>
    </source>
</evidence>